<dbReference type="Pfam" id="PF01648">
    <property type="entry name" value="ACPS"/>
    <property type="match status" value="1"/>
</dbReference>
<dbReference type="PANTHER" id="PTHR12215:SF10">
    <property type="entry name" value="L-AMINOADIPATE-SEMIALDEHYDE DEHYDROGENASE-PHOSPHOPANTETHEINYL TRANSFERASE"/>
    <property type="match status" value="1"/>
</dbReference>
<name>A0ABQ3TMP1_9ACTN</name>
<evidence type="ECO:0000256" key="1">
    <source>
        <dbReference type="ARBA" id="ARBA00010990"/>
    </source>
</evidence>
<accession>A0ABQ3TMP1</accession>
<dbReference type="InterPro" id="IPR050559">
    <property type="entry name" value="P-Pant_transferase_sf"/>
</dbReference>
<dbReference type="Gene3D" id="3.90.470.20">
    <property type="entry name" value="4'-phosphopantetheinyl transferase domain"/>
    <property type="match status" value="2"/>
</dbReference>
<dbReference type="Proteomes" id="UP000608522">
    <property type="component" value="Unassembled WGS sequence"/>
</dbReference>
<dbReference type="InterPro" id="IPR008278">
    <property type="entry name" value="4-PPantetheinyl_Trfase_dom"/>
</dbReference>
<dbReference type="InterPro" id="IPR037143">
    <property type="entry name" value="4-PPantetheinyl_Trfase_dom_sf"/>
</dbReference>
<keyword evidence="2" id="KW-0808">Transferase</keyword>
<dbReference type="PANTHER" id="PTHR12215">
    <property type="entry name" value="PHOSPHOPANTETHEINE TRANSFERASE"/>
    <property type="match status" value="1"/>
</dbReference>
<organism evidence="4 5">
    <name type="scientific">Streptomyces spororaveus</name>
    <dbReference type="NCBI Taxonomy" id="284039"/>
    <lineage>
        <taxon>Bacteria</taxon>
        <taxon>Bacillati</taxon>
        <taxon>Actinomycetota</taxon>
        <taxon>Actinomycetes</taxon>
        <taxon>Kitasatosporales</taxon>
        <taxon>Streptomycetaceae</taxon>
        <taxon>Streptomyces</taxon>
    </lineage>
</organism>
<dbReference type="RefSeq" id="WP_202202717.1">
    <property type="nucleotide sequence ID" value="NZ_BAAATO010000018.1"/>
</dbReference>
<evidence type="ECO:0000259" key="3">
    <source>
        <dbReference type="Pfam" id="PF01648"/>
    </source>
</evidence>
<dbReference type="SUPFAM" id="SSF56214">
    <property type="entry name" value="4'-phosphopantetheinyl transferase"/>
    <property type="match status" value="2"/>
</dbReference>
<protein>
    <recommendedName>
        <fullName evidence="3">4'-phosphopantetheinyl transferase domain-containing protein</fullName>
    </recommendedName>
</protein>
<proteinExistence type="inferred from homology"/>
<evidence type="ECO:0000313" key="5">
    <source>
        <dbReference type="Proteomes" id="UP000608522"/>
    </source>
</evidence>
<comment type="similarity">
    <text evidence="1">Belongs to the P-Pant transferase superfamily. Gsp/Sfp/HetI/AcpT family.</text>
</comment>
<keyword evidence="5" id="KW-1185">Reference proteome</keyword>
<gene>
    <name evidence="4" type="ORF">Sspor_71680</name>
</gene>
<reference evidence="5" key="1">
    <citation type="submission" date="2023-07" db="EMBL/GenBank/DDBJ databases">
        <title>Whole genome shotgun sequence of Streptomyces spororaveus NBRC 15456.</title>
        <authorList>
            <person name="Komaki H."/>
            <person name="Tamura T."/>
        </authorList>
    </citation>
    <scope>NUCLEOTIDE SEQUENCE [LARGE SCALE GENOMIC DNA]</scope>
    <source>
        <strain evidence="5">NBRC 15456</strain>
    </source>
</reference>
<comment type="caution">
    <text evidence="4">The sequence shown here is derived from an EMBL/GenBank/DDBJ whole genome shotgun (WGS) entry which is preliminary data.</text>
</comment>
<dbReference type="EMBL" id="BNED01000005">
    <property type="protein sequence ID" value="GHI81607.1"/>
    <property type="molecule type" value="Genomic_DNA"/>
</dbReference>
<evidence type="ECO:0000313" key="4">
    <source>
        <dbReference type="EMBL" id="GHI81607.1"/>
    </source>
</evidence>
<feature type="domain" description="4'-phosphopantetheinyl transferase" evidence="3">
    <location>
        <begin position="127"/>
        <end position="183"/>
    </location>
</feature>
<evidence type="ECO:0000256" key="2">
    <source>
        <dbReference type="ARBA" id="ARBA00022679"/>
    </source>
</evidence>
<sequence length="226" mass="23611">MTAAVDAGTGTGTTFRPIAPDRVHRWGGALLVVARAGGLRQVPPLSPAERSLVAALPAWRQAEWTAGRLLAKRLVREVVAAPARDVEILPRDDGSPRVLVGGSAIPALHLSISHTARHVAAALAPEPVGVDLCETASADAVRRVADHFLSREELRLIGSERPDALTGAWALKEAAVKADRSGMFGAAPRGIPILGLRPPVLGGRRRAMVWRAGDAALALVLAHPGG</sequence>